<evidence type="ECO:0008006" key="4">
    <source>
        <dbReference type="Google" id="ProtNLM"/>
    </source>
</evidence>
<dbReference type="SUPFAM" id="SSF56349">
    <property type="entry name" value="DNA breaking-rejoining enzymes"/>
    <property type="match status" value="1"/>
</dbReference>
<reference evidence="2" key="1">
    <citation type="submission" date="2009-12" db="EMBL/GenBank/DDBJ databases">
        <authorList>
            <person name="Weinstock G."/>
            <person name="Sodergren E."/>
            <person name="Clifton S."/>
            <person name="Fulton L."/>
            <person name="Fulton B."/>
            <person name="Courtney L."/>
            <person name="Fronick C."/>
            <person name="Harrison M."/>
            <person name="Strong C."/>
            <person name="Farmer C."/>
            <person name="Delahaunty K."/>
            <person name="Markovic C."/>
            <person name="Hall O."/>
            <person name="Minx P."/>
            <person name="Tomlinson C."/>
            <person name="Mitreva M."/>
            <person name="Nelson J."/>
            <person name="Hou S."/>
            <person name="Wollam A."/>
            <person name="Pepin K.H."/>
            <person name="Johnson M."/>
            <person name="Bhonagiri V."/>
            <person name="Nash W.E."/>
            <person name="Warren W."/>
            <person name="Chinwalla A."/>
            <person name="Mardis E.R."/>
            <person name="Wilson R.K."/>
        </authorList>
    </citation>
    <scope>NUCLEOTIDE SEQUENCE [LARGE SCALE GENOMIC DNA]</scope>
    <source>
        <strain evidence="2">DSM 15176</strain>
    </source>
</reference>
<dbReference type="AlphaFoldDB" id="D1PQB8"/>
<dbReference type="InterPro" id="IPR011010">
    <property type="entry name" value="DNA_brk_join_enz"/>
</dbReference>
<dbReference type="GO" id="GO:0006310">
    <property type="term" value="P:DNA recombination"/>
    <property type="evidence" value="ECO:0007669"/>
    <property type="project" value="UniProtKB-KW"/>
</dbReference>
<organism evidence="2 3">
    <name type="scientific">Subdoligranulum variabile DSM 15176</name>
    <dbReference type="NCBI Taxonomy" id="411471"/>
    <lineage>
        <taxon>Bacteria</taxon>
        <taxon>Bacillati</taxon>
        <taxon>Bacillota</taxon>
        <taxon>Clostridia</taxon>
        <taxon>Eubacteriales</taxon>
        <taxon>Oscillospiraceae</taxon>
        <taxon>Subdoligranulum</taxon>
    </lineage>
</organism>
<dbReference type="GO" id="GO:0015074">
    <property type="term" value="P:DNA integration"/>
    <property type="evidence" value="ECO:0007669"/>
    <property type="project" value="InterPro"/>
</dbReference>
<gene>
    <name evidence="2" type="ORF">SUBVAR_06586</name>
</gene>
<comment type="caution">
    <text evidence="2">The sequence shown here is derived from an EMBL/GenBank/DDBJ whole genome shotgun (WGS) entry which is preliminary data.</text>
</comment>
<keyword evidence="1" id="KW-0233">DNA recombination</keyword>
<protein>
    <recommendedName>
        <fullName evidence="4">Tyr recombinase domain-containing protein</fullName>
    </recommendedName>
</protein>
<evidence type="ECO:0000256" key="1">
    <source>
        <dbReference type="ARBA" id="ARBA00023172"/>
    </source>
</evidence>
<dbReference type="InterPro" id="IPR013762">
    <property type="entry name" value="Integrase-like_cat_sf"/>
</dbReference>
<dbReference type="eggNOG" id="COG0582">
    <property type="taxonomic scope" value="Bacteria"/>
</dbReference>
<sequence length="50" mass="5766">MKQIQEWLGHSDISTTANIYAHLDSQSKQLSATTMERALPLPEELPENRW</sequence>
<dbReference type="EMBL" id="ACBY02000034">
    <property type="protein sequence ID" value="EFB75125.1"/>
    <property type="molecule type" value="Genomic_DNA"/>
</dbReference>
<evidence type="ECO:0000313" key="3">
    <source>
        <dbReference type="Proteomes" id="UP000003438"/>
    </source>
</evidence>
<evidence type="ECO:0000313" key="2">
    <source>
        <dbReference type="EMBL" id="EFB75125.1"/>
    </source>
</evidence>
<dbReference type="GO" id="GO:0003677">
    <property type="term" value="F:DNA binding"/>
    <property type="evidence" value="ECO:0007669"/>
    <property type="project" value="InterPro"/>
</dbReference>
<dbReference type="Gene3D" id="1.10.443.10">
    <property type="entry name" value="Intergrase catalytic core"/>
    <property type="match status" value="1"/>
</dbReference>
<name>D1PQB8_9FIRM</name>
<dbReference type="HOGENOM" id="CLU_215486_0_0_9"/>
<accession>D1PQB8</accession>
<proteinExistence type="predicted"/>
<keyword evidence="3" id="KW-1185">Reference proteome</keyword>
<dbReference type="Proteomes" id="UP000003438">
    <property type="component" value="Unassembled WGS sequence"/>
</dbReference>
<dbReference type="STRING" id="411471.SUBVAR_06586"/>